<reference evidence="7" key="1">
    <citation type="submission" date="2022-01" db="EMBL/GenBank/DDBJ databases">
        <authorList>
            <person name="King R."/>
        </authorList>
    </citation>
    <scope>NUCLEOTIDE SEQUENCE</scope>
</reference>
<dbReference type="GO" id="GO:0005886">
    <property type="term" value="C:plasma membrane"/>
    <property type="evidence" value="ECO:0007669"/>
    <property type="project" value="TreeGrafter"/>
</dbReference>
<name>A0A9P0DRJ1_PHACE</name>
<evidence type="ECO:0000313" key="8">
    <source>
        <dbReference type="Proteomes" id="UP001153737"/>
    </source>
</evidence>
<dbReference type="InterPro" id="IPR008952">
    <property type="entry name" value="Tetraspanin_EC2_sf"/>
</dbReference>
<dbReference type="PANTHER" id="PTHR19282:SF456">
    <property type="entry name" value="CD63 MOLECULE"/>
    <property type="match status" value="1"/>
</dbReference>
<evidence type="ECO:0000313" key="7">
    <source>
        <dbReference type="EMBL" id="CAH1156224.1"/>
    </source>
</evidence>
<feature type="transmembrane region" description="Helical" evidence="6">
    <location>
        <begin position="355"/>
        <end position="376"/>
    </location>
</feature>
<evidence type="ECO:0000256" key="4">
    <source>
        <dbReference type="ARBA" id="ARBA00023136"/>
    </source>
</evidence>
<keyword evidence="2 6" id="KW-0812">Transmembrane</keyword>
<feature type="transmembrane region" description="Helical" evidence="6">
    <location>
        <begin position="12"/>
        <end position="35"/>
    </location>
</feature>
<dbReference type="EMBL" id="OU896708">
    <property type="protein sequence ID" value="CAH1156224.1"/>
    <property type="molecule type" value="Genomic_DNA"/>
</dbReference>
<dbReference type="InterPro" id="IPR018499">
    <property type="entry name" value="Tetraspanin/Peripherin"/>
</dbReference>
<feature type="transmembrane region" description="Helical" evidence="6">
    <location>
        <begin position="83"/>
        <end position="107"/>
    </location>
</feature>
<proteinExistence type="predicted"/>
<dbReference type="Gene3D" id="1.10.1450.10">
    <property type="entry name" value="Tetraspanin"/>
    <property type="match status" value="1"/>
</dbReference>
<evidence type="ECO:0000256" key="6">
    <source>
        <dbReference type="SAM" id="Phobius"/>
    </source>
</evidence>
<feature type="region of interest" description="Disordered" evidence="5">
    <location>
        <begin position="262"/>
        <end position="298"/>
    </location>
</feature>
<evidence type="ECO:0000256" key="1">
    <source>
        <dbReference type="ARBA" id="ARBA00004141"/>
    </source>
</evidence>
<dbReference type="Pfam" id="PF00335">
    <property type="entry name" value="Tetraspanin"/>
    <property type="match status" value="1"/>
</dbReference>
<sequence>MNLNCGAKTIKYLILTFNFLFLITGIILVGVGASIKAYYTQYDLFLDAKYFTLPNLFIATGSLIFIISFLGCYGAMKESWILLLTYSFLLGIIFIFEFSAGIAGYVLRDKTSSYLESTMLENKKLYGNKDYEAITKMWDIIQAEFQCCGVTSLSDWQNVNNMTDNKLPLSCCPSKYGTIADFHCYANTTSSPTSPTATTATSTTSELESTTDGESSTITTTNSTPTTDSTTATNSTASTNSTATTNSTSTTNFTITTNFTTTTKSTTTTNPMPATNSTTTNNSTANANSTASTTYSTAPTNRIAATTITGLTSVPTPKEIKSFFPDSTTTTTTPPYEIGCKAAFGDYLKAHAVDIGGVGFALAVIQLIGIGFSSYLSRQLKNSYYST</sequence>
<evidence type="ECO:0000256" key="5">
    <source>
        <dbReference type="SAM" id="MobiDB-lite"/>
    </source>
</evidence>
<dbReference type="PRINTS" id="PR00259">
    <property type="entry name" value="TMFOUR"/>
</dbReference>
<keyword evidence="4 6" id="KW-0472">Membrane</keyword>
<evidence type="ECO:0008006" key="9">
    <source>
        <dbReference type="Google" id="ProtNLM"/>
    </source>
</evidence>
<accession>A0A9P0DRJ1</accession>
<gene>
    <name evidence="7" type="ORF">PHAECO_LOCUS5976</name>
</gene>
<evidence type="ECO:0000256" key="2">
    <source>
        <dbReference type="ARBA" id="ARBA00022692"/>
    </source>
</evidence>
<keyword evidence="3 6" id="KW-1133">Transmembrane helix</keyword>
<feature type="transmembrane region" description="Helical" evidence="6">
    <location>
        <begin position="55"/>
        <end position="76"/>
    </location>
</feature>
<dbReference type="SUPFAM" id="SSF48652">
    <property type="entry name" value="Tetraspanin"/>
    <property type="match status" value="1"/>
</dbReference>
<dbReference type="AlphaFoldDB" id="A0A9P0DRJ1"/>
<organism evidence="7 8">
    <name type="scientific">Phaedon cochleariae</name>
    <name type="common">Mustard beetle</name>
    <dbReference type="NCBI Taxonomy" id="80249"/>
    <lineage>
        <taxon>Eukaryota</taxon>
        <taxon>Metazoa</taxon>
        <taxon>Ecdysozoa</taxon>
        <taxon>Arthropoda</taxon>
        <taxon>Hexapoda</taxon>
        <taxon>Insecta</taxon>
        <taxon>Pterygota</taxon>
        <taxon>Neoptera</taxon>
        <taxon>Endopterygota</taxon>
        <taxon>Coleoptera</taxon>
        <taxon>Polyphaga</taxon>
        <taxon>Cucujiformia</taxon>
        <taxon>Chrysomeloidea</taxon>
        <taxon>Chrysomelidae</taxon>
        <taxon>Chrysomelinae</taxon>
        <taxon>Chrysomelini</taxon>
        <taxon>Phaedon</taxon>
    </lineage>
</organism>
<evidence type="ECO:0000256" key="3">
    <source>
        <dbReference type="ARBA" id="ARBA00022989"/>
    </source>
</evidence>
<protein>
    <recommendedName>
        <fullName evidence="9">Tetraspanin</fullName>
    </recommendedName>
</protein>
<reference evidence="7" key="2">
    <citation type="submission" date="2022-10" db="EMBL/GenBank/DDBJ databases">
        <authorList>
            <consortium name="ENA_rothamsted_submissions"/>
            <consortium name="culmorum"/>
            <person name="King R."/>
        </authorList>
    </citation>
    <scope>NUCLEOTIDE SEQUENCE</scope>
</reference>
<dbReference type="Proteomes" id="UP001153737">
    <property type="component" value="Chromosome 2"/>
</dbReference>
<dbReference type="OrthoDB" id="10033535at2759"/>
<feature type="region of interest" description="Disordered" evidence="5">
    <location>
        <begin position="190"/>
        <end position="250"/>
    </location>
</feature>
<dbReference type="PANTHER" id="PTHR19282">
    <property type="entry name" value="TETRASPANIN"/>
    <property type="match status" value="1"/>
</dbReference>
<keyword evidence="8" id="KW-1185">Reference proteome</keyword>
<comment type="subcellular location">
    <subcellularLocation>
        <location evidence="1">Membrane</location>
        <topology evidence="1">Multi-pass membrane protein</topology>
    </subcellularLocation>
</comment>